<dbReference type="GO" id="GO:0008758">
    <property type="term" value="F:UDP-2,3-diacylglucosamine hydrolase activity"/>
    <property type="evidence" value="ECO:0007669"/>
    <property type="project" value="TreeGrafter"/>
</dbReference>
<keyword evidence="4" id="KW-0472">Membrane</keyword>
<reference evidence="7 8" key="1">
    <citation type="submission" date="2015-09" db="EMBL/GenBank/DDBJ databases">
        <authorList>
            <consortium name="Pathogen Informatics"/>
        </authorList>
    </citation>
    <scope>NUCLEOTIDE SEQUENCE [LARGE SCALE GENOMIC DNA]</scope>
    <source>
        <strain evidence="7 8">2789STDY5834856</strain>
    </source>
</reference>
<dbReference type="RefSeq" id="WP_055268117.1">
    <property type="nucleotide sequence ID" value="NZ_CABIXQ010000028.1"/>
</dbReference>
<dbReference type="SUPFAM" id="SSF56300">
    <property type="entry name" value="Metallo-dependent phosphatases"/>
    <property type="match status" value="1"/>
</dbReference>
<dbReference type="GO" id="GO:0016020">
    <property type="term" value="C:membrane"/>
    <property type="evidence" value="ECO:0007669"/>
    <property type="project" value="GOC"/>
</dbReference>
<evidence type="ECO:0000313" key="7">
    <source>
        <dbReference type="EMBL" id="CUP14889.1"/>
    </source>
</evidence>
<evidence type="ECO:0000313" key="8">
    <source>
        <dbReference type="Proteomes" id="UP000095594"/>
    </source>
</evidence>
<keyword evidence="5" id="KW-0464">Manganese</keyword>
<keyword evidence="1" id="KW-1003">Cell membrane</keyword>
<protein>
    <submittedName>
        <fullName evidence="7">Ser/Thr protein phosphatase family protein</fullName>
    </submittedName>
</protein>
<evidence type="ECO:0000256" key="4">
    <source>
        <dbReference type="ARBA" id="ARBA00023136"/>
    </source>
</evidence>
<dbReference type="Gene3D" id="3.60.21.10">
    <property type="match status" value="1"/>
</dbReference>
<dbReference type="InterPro" id="IPR043461">
    <property type="entry name" value="LpxH-like"/>
</dbReference>
<dbReference type="GO" id="GO:0009245">
    <property type="term" value="P:lipid A biosynthetic process"/>
    <property type="evidence" value="ECO:0007669"/>
    <property type="project" value="TreeGrafter"/>
</dbReference>
<evidence type="ECO:0000256" key="3">
    <source>
        <dbReference type="ARBA" id="ARBA00022723"/>
    </source>
</evidence>
<organism evidence="7 8">
    <name type="scientific">Clostridium disporicum</name>
    <dbReference type="NCBI Taxonomy" id="84024"/>
    <lineage>
        <taxon>Bacteria</taxon>
        <taxon>Bacillati</taxon>
        <taxon>Bacillota</taxon>
        <taxon>Clostridia</taxon>
        <taxon>Eubacteriales</taxon>
        <taxon>Clostridiaceae</taxon>
        <taxon>Clostridium</taxon>
    </lineage>
</organism>
<name>A0A174L024_9CLOT</name>
<dbReference type="Proteomes" id="UP000095594">
    <property type="component" value="Unassembled WGS sequence"/>
</dbReference>
<dbReference type="InterPro" id="IPR004843">
    <property type="entry name" value="Calcineurin-like_PHP"/>
</dbReference>
<feature type="domain" description="Calcineurin-like phosphoesterase" evidence="6">
    <location>
        <begin position="22"/>
        <end position="232"/>
    </location>
</feature>
<evidence type="ECO:0000256" key="5">
    <source>
        <dbReference type="ARBA" id="ARBA00023211"/>
    </source>
</evidence>
<dbReference type="AlphaFoldDB" id="A0A174L024"/>
<evidence type="ECO:0000259" key="6">
    <source>
        <dbReference type="Pfam" id="PF00149"/>
    </source>
</evidence>
<dbReference type="EMBL" id="CYZX01000028">
    <property type="protein sequence ID" value="CUP14889.1"/>
    <property type="molecule type" value="Genomic_DNA"/>
</dbReference>
<dbReference type="OrthoDB" id="9773199at2"/>
<accession>A0A174L024</accession>
<dbReference type="PANTHER" id="PTHR34990:SF2">
    <property type="entry name" value="BLL8164 PROTEIN"/>
    <property type="match status" value="1"/>
</dbReference>
<dbReference type="Pfam" id="PF00149">
    <property type="entry name" value="Metallophos"/>
    <property type="match status" value="1"/>
</dbReference>
<evidence type="ECO:0000256" key="2">
    <source>
        <dbReference type="ARBA" id="ARBA00022519"/>
    </source>
</evidence>
<evidence type="ECO:0000256" key="1">
    <source>
        <dbReference type="ARBA" id="ARBA00022475"/>
    </source>
</evidence>
<dbReference type="GO" id="GO:0046872">
    <property type="term" value="F:metal ion binding"/>
    <property type="evidence" value="ECO:0007669"/>
    <property type="project" value="UniProtKB-KW"/>
</dbReference>
<gene>
    <name evidence="7" type="ORF">ERS852471_03088</name>
</gene>
<keyword evidence="2" id="KW-0997">Cell inner membrane</keyword>
<sequence>MKNKLDYLYDNAFTIPFDDSSKLVFISDVHRGDGTYFDSLLPNANIYITALKYYLRNGYTYIEVGDGDELWKNKNFNEIAYTYEEVFKIFNKYKKKDNIYIIYGNHDIIKRNKKFKDIQENALKKIGADYGREFLKFIEDIEFYPGLNMLYTPLNEKFLVTHGNQMDFGNNELWFVSRFLVRYIWKFLFGIAGFRDPSSSAKNKTRRTRVDLELQNWARDNGKMLLCGHTHNSRFPGEFEPPYFNDGCCILPYAMTSIEVEGGDIALIKWSVDAQDSGVLWVKRKIIGGPRKISTFLLWAKEERLRVNRENNKKKR</sequence>
<dbReference type="PANTHER" id="PTHR34990">
    <property type="entry name" value="UDP-2,3-DIACYLGLUCOSAMINE HYDROLASE-RELATED"/>
    <property type="match status" value="1"/>
</dbReference>
<proteinExistence type="predicted"/>
<dbReference type="InterPro" id="IPR029052">
    <property type="entry name" value="Metallo-depent_PP-like"/>
</dbReference>
<keyword evidence="3" id="KW-0479">Metal-binding</keyword>